<keyword evidence="2" id="KW-0031">Aminopeptidase</keyword>
<organism evidence="2 3">
    <name type="scientific">Anaerobranca californiensis DSM 14826</name>
    <dbReference type="NCBI Taxonomy" id="1120989"/>
    <lineage>
        <taxon>Bacteria</taxon>
        <taxon>Bacillati</taxon>
        <taxon>Bacillota</taxon>
        <taxon>Clostridia</taxon>
        <taxon>Eubacteriales</taxon>
        <taxon>Proteinivoracaceae</taxon>
        <taxon>Anaerobranca</taxon>
    </lineage>
</organism>
<gene>
    <name evidence="2" type="ORF">SAMN02745227_01320</name>
</gene>
<dbReference type="PANTHER" id="PTHR36512:SF3">
    <property type="entry name" value="BLR5678 PROTEIN"/>
    <property type="match status" value="1"/>
</dbReference>
<dbReference type="STRING" id="1120989.SAMN02745227_01320"/>
<dbReference type="InterPro" id="IPR016117">
    <property type="entry name" value="ArgJ-like_dom_sf"/>
</dbReference>
<dbReference type="Gene3D" id="3.60.70.12">
    <property type="entry name" value="L-amino peptidase D-ALA esterase/amidase"/>
    <property type="match status" value="1"/>
</dbReference>
<evidence type="ECO:0000313" key="3">
    <source>
        <dbReference type="Proteomes" id="UP000243547"/>
    </source>
</evidence>
<name>A0A1M6P1E5_9FIRM</name>
<dbReference type="Proteomes" id="UP000243547">
    <property type="component" value="Unassembled WGS sequence"/>
</dbReference>
<dbReference type="CDD" id="cd02253">
    <property type="entry name" value="DmpA"/>
    <property type="match status" value="1"/>
</dbReference>
<accession>A0A1M6P1E5</accession>
<dbReference type="PANTHER" id="PTHR36512">
    <property type="entry name" value="D-AMINOPEPTIDASE"/>
    <property type="match status" value="1"/>
</dbReference>
<reference evidence="3" key="1">
    <citation type="submission" date="2016-11" db="EMBL/GenBank/DDBJ databases">
        <authorList>
            <person name="Varghese N."/>
            <person name="Submissions S."/>
        </authorList>
    </citation>
    <scope>NUCLEOTIDE SEQUENCE [LARGE SCALE GENOMIC DNA]</scope>
    <source>
        <strain evidence="3">DSM 14826</strain>
    </source>
</reference>
<keyword evidence="3" id="KW-1185">Reference proteome</keyword>
<proteinExistence type="inferred from homology"/>
<keyword evidence="2" id="KW-0645">Protease</keyword>
<evidence type="ECO:0000256" key="1">
    <source>
        <dbReference type="ARBA" id="ARBA00007068"/>
    </source>
</evidence>
<protein>
    <submittedName>
        <fullName evidence="2">D-aminopeptidase</fullName>
    </submittedName>
</protein>
<keyword evidence="2" id="KW-0378">Hydrolase</keyword>
<evidence type="ECO:0000313" key="2">
    <source>
        <dbReference type="EMBL" id="SHK01809.1"/>
    </source>
</evidence>
<dbReference type="InterPro" id="IPR005321">
    <property type="entry name" value="Peptidase_S58_DmpA"/>
</dbReference>
<sequence length="354" mass="38619">MVKKISDYGIKIGKLETGEKNKISDVKGVKVGHVTLNYGNIKTGVTAILPHEANLFKEKVMAASYVLNGFGKAIGIIQINELGTIETPIILTNTLNIGIAADALIEYMLINNEDIGYTTGTVNPVICECNDGFLNDIRGRHIKKEHIFEAINNACIDFVEGSVGAGTGMSCFGLKGGIGSASRKFNIKSKEYTIGALVLSNFGTMEDFLLDGKKVGKSIKKIDERDESEKERGSIIVILATDAPMSERQLRRLCKRGGAGIVRTGSYLGNGSGDIIIAFTTQNRIKHYEEDGEIAIKMLNDNMIDIAFKGAVEAVEEAILNSLICAETTEGRDGNIRFSLKDYIEKIMYDYKNL</sequence>
<dbReference type="AlphaFoldDB" id="A0A1M6P1E5"/>
<dbReference type="Pfam" id="PF03576">
    <property type="entry name" value="Peptidase_S58"/>
    <property type="match status" value="1"/>
</dbReference>
<comment type="similarity">
    <text evidence="1">Belongs to the peptidase S58 family.</text>
</comment>
<dbReference type="SUPFAM" id="SSF56266">
    <property type="entry name" value="DmpA/ArgJ-like"/>
    <property type="match status" value="1"/>
</dbReference>
<dbReference type="EMBL" id="FRAI01000012">
    <property type="protein sequence ID" value="SHK01809.1"/>
    <property type="molecule type" value="Genomic_DNA"/>
</dbReference>
<dbReference type="GO" id="GO:0004177">
    <property type="term" value="F:aminopeptidase activity"/>
    <property type="evidence" value="ECO:0007669"/>
    <property type="project" value="UniProtKB-KW"/>
</dbReference>